<keyword evidence="1" id="KW-0472">Membrane</keyword>
<reference evidence="2 3" key="1">
    <citation type="submission" date="2021-03" db="EMBL/GenBank/DDBJ databases">
        <title>Complete genome of Streptomyces formicae strain 1H-GS9 (DSM 100524).</title>
        <authorList>
            <person name="Atanasov K.E."/>
            <person name="Altabella T."/>
            <person name="Ferrer A."/>
        </authorList>
    </citation>
    <scope>NUCLEOTIDE SEQUENCE [LARGE SCALE GENOMIC DNA]</scope>
    <source>
        <strain evidence="2 3">1H-GS9</strain>
    </source>
</reference>
<keyword evidence="1" id="KW-1133">Transmembrane helix</keyword>
<keyword evidence="1" id="KW-0812">Transmembrane</keyword>
<dbReference type="Proteomes" id="UP000828924">
    <property type="component" value="Chromosome"/>
</dbReference>
<dbReference type="EMBL" id="CP071872">
    <property type="protein sequence ID" value="UNM12875.1"/>
    <property type="molecule type" value="Genomic_DNA"/>
</dbReference>
<accession>A0ABY3WQQ7</accession>
<evidence type="ECO:0000256" key="1">
    <source>
        <dbReference type="SAM" id="Phobius"/>
    </source>
</evidence>
<dbReference type="RefSeq" id="WP_242331543.1">
    <property type="nucleotide sequence ID" value="NZ_CP071872.1"/>
</dbReference>
<evidence type="ECO:0008006" key="4">
    <source>
        <dbReference type="Google" id="ProtNLM"/>
    </source>
</evidence>
<keyword evidence="3" id="KW-1185">Reference proteome</keyword>
<feature type="transmembrane region" description="Helical" evidence="1">
    <location>
        <begin position="118"/>
        <end position="137"/>
    </location>
</feature>
<evidence type="ECO:0000313" key="3">
    <source>
        <dbReference type="Proteomes" id="UP000828924"/>
    </source>
</evidence>
<sequence>MGKFFGAVLAVVGAAGALILAHAVGAPPAVVLGAAVGVLALLWLLVLLTVPWNLYFRAHAVLAEIAVSREKGIAVSAARDAEARRIARTMLRTAVAGHVLTAGGVVAVTMATGQATGYWFAGFFLLSTLFRPAGAYFTQLRRRLGLLLKDVTHPRDDVVELRTRVDRVEAGMTVLEGKAEEQYRALAELRRTADALGVASYERADDADRRIAALGREFESTVNRLTDDQEIIAGVKAFLRLLRASGDGLEPARGPRPL</sequence>
<feature type="transmembrane region" description="Helical" evidence="1">
    <location>
        <begin position="33"/>
        <end position="55"/>
    </location>
</feature>
<organism evidence="2 3">
    <name type="scientific">Streptomyces formicae</name>
    <dbReference type="NCBI Taxonomy" id="1616117"/>
    <lineage>
        <taxon>Bacteria</taxon>
        <taxon>Bacillati</taxon>
        <taxon>Actinomycetota</taxon>
        <taxon>Actinomycetes</taxon>
        <taxon>Kitasatosporales</taxon>
        <taxon>Streptomycetaceae</taxon>
        <taxon>Streptomyces</taxon>
    </lineage>
</organism>
<protein>
    <recommendedName>
        <fullName evidence="4">Integral membrane protein</fullName>
    </recommendedName>
</protein>
<gene>
    <name evidence="2" type="ORF">J4032_16340</name>
</gene>
<name>A0ABY3WQQ7_9ACTN</name>
<proteinExistence type="predicted"/>
<feature type="transmembrane region" description="Helical" evidence="1">
    <location>
        <begin position="94"/>
        <end position="112"/>
    </location>
</feature>
<evidence type="ECO:0000313" key="2">
    <source>
        <dbReference type="EMBL" id="UNM12875.1"/>
    </source>
</evidence>